<dbReference type="AlphaFoldDB" id="A0A117NWL4"/>
<evidence type="ECO:0000313" key="3">
    <source>
        <dbReference type="Proteomes" id="UP000054024"/>
    </source>
</evidence>
<gene>
    <name evidence="2" type="ORF">AQI70_32680</name>
</gene>
<evidence type="ECO:0000256" key="1">
    <source>
        <dbReference type="SAM" id="SignalP"/>
    </source>
</evidence>
<sequence>MTVAGVASGIVAVLALTAGPANAVAAWGSTTQGEGDGFFENWPNRENYPDQAGAIDRKKDGMSVAIRWTSSSGTTGECVDKNGANNGTTLCTVTGLNQRGTVTFKVCARDYSNDIGWINCSRPDSHPLTP</sequence>
<feature type="chain" id="PRO_5007152400" evidence="1">
    <location>
        <begin position="24"/>
        <end position="130"/>
    </location>
</feature>
<keyword evidence="1" id="KW-0732">Signal</keyword>
<accession>A0A117NWL4</accession>
<name>A0A117NWL4_9ACTN</name>
<organism evidence="2 3">
    <name type="scientific">Streptomyces curacoi</name>
    <dbReference type="NCBI Taxonomy" id="146536"/>
    <lineage>
        <taxon>Bacteria</taxon>
        <taxon>Bacillati</taxon>
        <taxon>Actinomycetota</taxon>
        <taxon>Actinomycetes</taxon>
        <taxon>Kitasatosporales</taxon>
        <taxon>Streptomycetaceae</taxon>
        <taxon>Streptomyces</taxon>
    </lineage>
</organism>
<dbReference type="EMBL" id="LMWJ01000030">
    <property type="protein sequence ID" value="KUM68770.1"/>
    <property type="molecule type" value="Genomic_DNA"/>
</dbReference>
<proteinExistence type="predicted"/>
<protein>
    <submittedName>
        <fullName evidence="2">Uncharacterized protein</fullName>
    </submittedName>
</protein>
<comment type="caution">
    <text evidence="2">The sequence shown here is derived from an EMBL/GenBank/DDBJ whole genome shotgun (WGS) entry which is preliminary data.</text>
</comment>
<reference evidence="2 3" key="1">
    <citation type="submission" date="2015-10" db="EMBL/GenBank/DDBJ databases">
        <title>Draft genome sequence of Streptomyces curacoi DSM 40107, type strain for the species Streptomyces curacoi.</title>
        <authorList>
            <person name="Ruckert C."/>
            <person name="Winkler A."/>
            <person name="Kalinowski J."/>
            <person name="Kampfer P."/>
            <person name="Glaeser S."/>
        </authorList>
    </citation>
    <scope>NUCLEOTIDE SEQUENCE [LARGE SCALE GENOMIC DNA]</scope>
    <source>
        <strain evidence="2 3">DSM 40107</strain>
    </source>
</reference>
<evidence type="ECO:0000313" key="2">
    <source>
        <dbReference type="EMBL" id="KUM68770.1"/>
    </source>
</evidence>
<feature type="signal peptide" evidence="1">
    <location>
        <begin position="1"/>
        <end position="23"/>
    </location>
</feature>
<keyword evidence="3" id="KW-1185">Reference proteome</keyword>
<dbReference type="Proteomes" id="UP000054024">
    <property type="component" value="Unassembled WGS sequence"/>
</dbReference>